<feature type="compositionally biased region" description="Basic and acidic residues" evidence="1">
    <location>
        <begin position="76"/>
        <end position="95"/>
    </location>
</feature>
<dbReference type="Pfam" id="PF00168">
    <property type="entry name" value="C2"/>
    <property type="match status" value="1"/>
</dbReference>
<dbReference type="PANTHER" id="PTHR10845">
    <property type="entry name" value="REGULATOR OF G PROTEIN SIGNALING"/>
    <property type="match status" value="1"/>
</dbReference>
<feature type="domain" description="RGS" evidence="3">
    <location>
        <begin position="710"/>
        <end position="828"/>
    </location>
</feature>
<dbReference type="PRINTS" id="PR01301">
    <property type="entry name" value="RGSPROTEIN"/>
</dbReference>
<dbReference type="CDD" id="cd00030">
    <property type="entry name" value="C2"/>
    <property type="match status" value="1"/>
</dbReference>
<feature type="compositionally biased region" description="Basic and acidic residues" evidence="1">
    <location>
        <begin position="619"/>
        <end position="637"/>
    </location>
</feature>
<feature type="non-terminal residue" evidence="4">
    <location>
        <position position="1"/>
    </location>
</feature>
<dbReference type="SUPFAM" id="SSF48097">
    <property type="entry name" value="Regulator of G-protein signaling, RGS"/>
    <property type="match status" value="1"/>
</dbReference>
<dbReference type="AlphaFoldDB" id="A0AAV5WLY1"/>
<feature type="compositionally biased region" description="Low complexity" evidence="1">
    <location>
        <begin position="514"/>
        <end position="530"/>
    </location>
</feature>
<dbReference type="InterPro" id="IPR036305">
    <property type="entry name" value="RGS_sf"/>
</dbReference>
<proteinExistence type="predicted"/>
<dbReference type="FunFam" id="1.10.167.10:FF:000001">
    <property type="entry name" value="Putative regulator of g-protein signaling 12"/>
    <property type="match status" value="1"/>
</dbReference>
<comment type="caution">
    <text evidence="4">The sequence shown here is derived from an EMBL/GenBank/DDBJ whole genome shotgun (WGS) entry which is preliminary data.</text>
</comment>
<evidence type="ECO:0000313" key="5">
    <source>
        <dbReference type="Proteomes" id="UP001432322"/>
    </source>
</evidence>
<feature type="region of interest" description="Disordered" evidence="1">
    <location>
        <begin position="492"/>
        <end position="540"/>
    </location>
</feature>
<sequence length="847" mass="96737">RYLTITHSLLLTPFWMCPAPLMSRYRSQNFIPEGAKVHNLDELSSDDSEDDFFSEDDFKSYPSVSDESSEPPLPVRHFDDRYGSLPRDKYRDDRRRRPACGVPMHRRQQSASTNQYSHNRRFSAISSSTNDDDDESRTTNEDEYQTAPQYSAIHKPPILPPRRERLTMIQELSPIQPVLNVSPARDFALPPPLSKEMRDWRPKHTSSVINAPAFTSLPKTNPRHPQFASPRARKPLNMYKYDEVIRRGEDTKRREISDKSSDSSLFGPKSPVRRRGLISSSPIRGRHSSTQPIRPEQFQLPAPVAKVWGIKGIVFLRMEMSREMLTIHVDKACYFSTESYRKNRSTYIQLELIHRSRDRHDNRKRSSHRSQSSGQRFKSRTIENTDEPHFDEYFNFNLFEENRRDYITISVFEKERANPELTRRKQLGCLTFHVSKILEKAQRAGCFEDDENGYAVEVNKDGFFILDASKGEKNNMPMAKIIKSKNYSLDGPSSTSSSSLNVHSPQKMLRSDWPPSSSLLPARSSSAIPPVNMNEQHTRPRPISYMEGLRYSEDMLPSFKMESFENSTGSSSIDYDFHRHRMTLPAITTSSSITSDEGPSCSSSTFNPSLLHAGGGDAKTAKGEEGDKKPSRQEGGVRRAASFTYSPTGSLGKHNRRPQAVVGKEDEAAKKKLFGPLTKTFSYIRSKMDSAISTSSLYPTKDEVRLWEASFEALLNHKYGQMLFTQFLKKEFSSENIEFWTECEEFKKMKDGKKSTTQKAHDIYREFVAEHSPKEVNLDSDTRAATKAAMETGCRTDTFTLAQGKIEQLMAKDSYRRFLKDKIYLDMLNNAEGKSDDQPAGENGVAK</sequence>
<evidence type="ECO:0000259" key="2">
    <source>
        <dbReference type="PROSITE" id="PS50004"/>
    </source>
</evidence>
<dbReference type="PROSITE" id="PS50004">
    <property type="entry name" value="C2"/>
    <property type="match status" value="1"/>
</dbReference>
<dbReference type="EMBL" id="BTSY01000006">
    <property type="protein sequence ID" value="GMT32418.1"/>
    <property type="molecule type" value="Genomic_DNA"/>
</dbReference>
<feature type="region of interest" description="Disordered" evidence="1">
    <location>
        <begin position="357"/>
        <end position="382"/>
    </location>
</feature>
<dbReference type="Proteomes" id="UP001432322">
    <property type="component" value="Unassembled WGS sequence"/>
</dbReference>
<keyword evidence="5" id="KW-1185">Reference proteome</keyword>
<evidence type="ECO:0000259" key="3">
    <source>
        <dbReference type="PROSITE" id="PS50132"/>
    </source>
</evidence>
<reference evidence="4" key="1">
    <citation type="submission" date="2023-10" db="EMBL/GenBank/DDBJ databases">
        <title>Genome assembly of Pristionchus species.</title>
        <authorList>
            <person name="Yoshida K."/>
            <person name="Sommer R.J."/>
        </authorList>
    </citation>
    <scope>NUCLEOTIDE SEQUENCE</scope>
    <source>
        <strain evidence="4">RS5133</strain>
    </source>
</reference>
<organism evidence="4 5">
    <name type="scientific">Pristionchus fissidentatus</name>
    <dbReference type="NCBI Taxonomy" id="1538716"/>
    <lineage>
        <taxon>Eukaryota</taxon>
        <taxon>Metazoa</taxon>
        <taxon>Ecdysozoa</taxon>
        <taxon>Nematoda</taxon>
        <taxon>Chromadorea</taxon>
        <taxon>Rhabditida</taxon>
        <taxon>Rhabditina</taxon>
        <taxon>Diplogasteromorpha</taxon>
        <taxon>Diplogasteroidea</taxon>
        <taxon>Neodiplogasteridae</taxon>
        <taxon>Pristionchus</taxon>
    </lineage>
</organism>
<dbReference type="SMART" id="SM00315">
    <property type="entry name" value="RGS"/>
    <property type="match status" value="1"/>
</dbReference>
<feature type="domain" description="C2" evidence="2">
    <location>
        <begin position="294"/>
        <end position="447"/>
    </location>
</feature>
<dbReference type="PANTHER" id="PTHR10845:SF259">
    <property type="entry name" value="RGS DOMAIN-CONTAINING PROTEIN-RELATED"/>
    <property type="match status" value="1"/>
</dbReference>
<dbReference type="InterPro" id="IPR016137">
    <property type="entry name" value="RGS"/>
</dbReference>
<feature type="compositionally biased region" description="Basic and acidic residues" evidence="1">
    <location>
        <begin position="250"/>
        <end position="261"/>
    </location>
</feature>
<feature type="compositionally biased region" description="Acidic residues" evidence="1">
    <location>
        <begin position="43"/>
        <end position="55"/>
    </location>
</feature>
<dbReference type="InterPro" id="IPR035892">
    <property type="entry name" value="C2_domain_sf"/>
</dbReference>
<feature type="compositionally biased region" description="Polar residues" evidence="1">
    <location>
        <begin position="590"/>
        <end position="608"/>
    </location>
</feature>
<dbReference type="SMART" id="SM00239">
    <property type="entry name" value="C2"/>
    <property type="match status" value="1"/>
</dbReference>
<feature type="region of interest" description="Disordered" evidence="1">
    <location>
        <begin position="250"/>
        <end position="296"/>
    </location>
</feature>
<dbReference type="SUPFAM" id="SSF49562">
    <property type="entry name" value="C2 domain (Calcium/lipid-binding domain, CaLB)"/>
    <property type="match status" value="1"/>
</dbReference>
<evidence type="ECO:0000256" key="1">
    <source>
        <dbReference type="SAM" id="MobiDB-lite"/>
    </source>
</evidence>
<dbReference type="PROSITE" id="PS50132">
    <property type="entry name" value="RGS"/>
    <property type="match status" value="1"/>
</dbReference>
<feature type="region of interest" description="Disordered" evidence="1">
    <location>
        <begin position="590"/>
        <end position="664"/>
    </location>
</feature>
<protein>
    <submittedName>
        <fullName evidence="4">Uncharacterized protein</fullName>
    </submittedName>
</protein>
<feature type="region of interest" description="Disordered" evidence="1">
    <location>
        <begin position="41"/>
        <end position="158"/>
    </location>
</feature>
<accession>A0AAV5WLY1</accession>
<dbReference type="Gene3D" id="2.60.40.150">
    <property type="entry name" value="C2 domain"/>
    <property type="match status" value="1"/>
</dbReference>
<dbReference type="Gene3D" id="1.10.167.10">
    <property type="entry name" value="Regulator of G-protein Signalling 4, domain 2"/>
    <property type="match status" value="1"/>
</dbReference>
<feature type="compositionally biased region" description="Basic residues" evidence="1">
    <location>
        <begin position="96"/>
        <end position="108"/>
    </location>
</feature>
<feature type="compositionally biased region" description="Polar residues" evidence="1">
    <location>
        <begin position="278"/>
        <end position="292"/>
    </location>
</feature>
<name>A0AAV5WLY1_9BILA</name>
<dbReference type="Pfam" id="PF00615">
    <property type="entry name" value="RGS"/>
    <property type="match status" value="1"/>
</dbReference>
<evidence type="ECO:0000313" key="4">
    <source>
        <dbReference type="EMBL" id="GMT32418.1"/>
    </source>
</evidence>
<dbReference type="InterPro" id="IPR044926">
    <property type="entry name" value="RGS_subdomain_2"/>
</dbReference>
<dbReference type="InterPro" id="IPR000008">
    <property type="entry name" value="C2_dom"/>
</dbReference>
<gene>
    <name evidence="4" type="ORF">PFISCL1PPCAC_23715</name>
</gene>